<evidence type="ECO:0000313" key="1">
    <source>
        <dbReference type="EMBL" id="DAF46891.1"/>
    </source>
</evidence>
<dbReference type="Pfam" id="PF16510">
    <property type="entry name" value="P22_portal"/>
    <property type="match status" value="1"/>
</dbReference>
<name>A0A8S5S7V9_9CAUD</name>
<dbReference type="InterPro" id="IPR032427">
    <property type="entry name" value="P22_portal"/>
</dbReference>
<dbReference type="EMBL" id="BK032546">
    <property type="protein sequence ID" value="DAF46891.1"/>
    <property type="molecule type" value="Genomic_DNA"/>
</dbReference>
<proteinExistence type="predicted"/>
<sequence>MSEKEQKIVADITADFKKRQEARRAVELNWRLNMNFVVGNQFAQISSKGDIEEQGKEYFWQEREVFNHIAPILETRLAKLGRVKAKAQVRPATADDDDVASAALASKLIDAVCKENDFSSQLALANTWSEITGSAFFKITWDAQKGHSLDADGNVKEGDVTIALCPPFEIFPEDIAITDIDKQSSIIHAKVLTEQEVKSIWGRNVKGGEVNVFSFDNADVGGGLGYTASIPKIVSEKKENAVVVIEKYEKPTSDCPNGRLTIVAGDTLIFRGDMPYLNGEDGQRGYPFAKMTCIDNLTNFFGTSVVERIIPVQRAYNTVKNRKHEYMNRMAVGVFAVEDGSVDTDDLQEEGLPPGKVVVYRQGSTPPRVISPTHVPSEFSQEEEKLLNEFVMISGVSEVTTYSQVPANVASGTAISLLLEQDDTRIALTADSLRECIKRIGKHVLRLYRQYAKVPRVKRITGENGEVEIASFCAGNIDSEDIVFDTISDIEDTLSARRAMVYDLLKLGLFADENGKLTTSTKSKLFEILGFGNWEDGRNNDEMHRKKALKENMDMLKKDVACDFYDDHAIHIAEHVRMCVSSKCTQDKQLRDRVAEHIAKHTELLGFSNGVSALEERFEEEIKNEGQAN</sequence>
<accession>A0A8S5S7V9</accession>
<reference evidence="1" key="1">
    <citation type="journal article" date="2021" name="Proc. Natl. Acad. Sci. U.S.A.">
        <title>A Catalog of Tens of Thousands of Viruses from Human Metagenomes Reveals Hidden Associations with Chronic Diseases.</title>
        <authorList>
            <person name="Tisza M.J."/>
            <person name="Buck C.B."/>
        </authorList>
    </citation>
    <scope>NUCLEOTIDE SEQUENCE</scope>
    <source>
        <strain evidence="1">CtxJ29</strain>
    </source>
</reference>
<organism evidence="1">
    <name type="scientific">Podoviridae sp. ctxJ29</name>
    <dbReference type="NCBI Taxonomy" id="2827754"/>
    <lineage>
        <taxon>Viruses</taxon>
        <taxon>Duplodnaviria</taxon>
        <taxon>Heunggongvirae</taxon>
        <taxon>Uroviricota</taxon>
        <taxon>Caudoviricetes</taxon>
    </lineage>
</organism>
<protein>
    <submittedName>
        <fullName evidence="1">Portal protein</fullName>
    </submittedName>
</protein>